<keyword evidence="5" id="KW-1185">Reference proteome</keyword>
<evidence type="ECO:0000256" key="1">
    <source>
        <dbReference type="ARBA" id="ARBA00022741"/>
    </source>
</evidence>
<dbReference type="Gene3D" id="2.30.30.940">
    <property type="match status" value="1"/>
</dbReference>
<dbReference type="SUPFAM" id="SSF52540">
    <property type="entry name" value="P-loop containing nucleoside triphosphate hydrolases"/>
    <property type="match status" value="2"/>
</dbReference>
<keyword evidence="4" id="KW-0378">Hydrolase</keyword>
<dbReference type="PANTHER" id="PTHR43788">
    <property type="entry name" value="DNA2/NAM7 HELICASE FAMILY MEMBER"/>
    <property type="match status" value="1"/>
</dbReference>
<keyword evidence="2" id="KW-0067">ATP-binding</keyword>
<dbReference type="InterPro" id="IPR027417">
    <property type="entry name" value="P-loop_NTPase"/>
</dbReference>
<dbReference type="EMBL" id="QGHD01000035">
    <property type="protein sequence ID" value="PWK92635.1"/>
    <property type="molecule type" value="Genomic_DNA"/>
</dbReference>
<dbReference type="InterPro" id="IPR006344">
    <property type="entry name" value="RecD"/>
</dbReference>
<evidence type="ECO:0000256" key="2">
    <source>
        <dbReference type="ARBA" id="ARBA00022840"/>
    </source>
</evidence>
<gene>
    <name evidence="4" type="ORF">B0H50_1357</name>
</gene>
<protein>
    <submittedName>
        <fullName evidence="4">DNA helicase/exodeoxyribonuclease V alpha subunit</fullName>
    </submittedName>
</protein>
<dbReference type="InterPro" id="IPR027785">
    <property type="entry name" value="UvrD-like_helicase_C"/>
</dbReference>
<keyword evidence="4" id="KW-0347">Helicase</keyword>
<dbReference type="NCBIfam" id="TIGR01447">
    <property type="entry name" value="recD"/>
    <property type="match status" value="1"/>
</dbReference>
<evidence type="ECO:0000313" key="5">
    <source>
        <dbReference type="Proteomes" id="UP000245523"/>
    </source>
</evidence>
<comment type="caution">
    <text evidence="4">The sequence shown here is derived from an EMBL/GenBank/DDBJ whole genome shotgun (WGS) entry which is preliminary data.</text>
</comment>
<evidence type="ECO:0000313" key="4">
    <source>
        <dbReference type="EMBL" id="PWK92635.1"/>
    </source>
</evidence>
<accession>A0ABX5LHW2</accession>
<organism evidence="4 5">
    <name type="scientific">Hallerella porci</name>
    <dbReference type="NCBI Taxonomy" id="1945871"/>
    <lineage>
        <taxon>Bacteria</taxon>
        <taxon>Pseudomonadati</taxon>
        <taxon>Fibrobacterota</taxon>
        <taxon>Fibrobacteria</taxon>
        <taxon>Fibrobacterales</taxon>
        <taxon>Fibrobacteraceae</taxon>
        <taxon>Hallerella</taxon>
    </lineage>
</organism>
<dbReference type="Proteomes" id="UP000245523">
    <property type="component" value="Unassembled WGS sequence"/>
</dbReference>
<dbReference type="Gene3D" id="3.40.50.300">
    <property type="entry name" value="P-loop containing nucleotide triphosphate hydrolases"/>
    <property type="match status" value="2"/>
</dbReference>
<sequence>MKYEEFLKTLKWLKFVGAMQEELIRVLSALQTNLSDDVKEFLLLLLSCQSEGHTRIPLDAKKVEAIFEKKWAAMNSLKQAEFPDFEKMKLPETSFIPNAIEEIGDNRYEKMIQQWNENDAIQKPLIAFDGYLYPEKYFSAKLKIEEKILKLFMDKTHAEVSAESLKTVMEKVAEITRNPETKKCLTLEEEQAKAIVRGESENLIITGGPGTGKTTVVFYLLRNLYVKNPNLLDSKLYLAAPSGKASDRMRESIQKASNGICDEAEKNANANIYKKIREAKTFTLHRLLNYNGQTNQFRYNAKNPFEENSIFVIDESSMVDITLFAKFLEALPDSSRIFLLGDKDQLPSVEAGAVLGDLLSKVKCSVNALTKSRRFSGDSKIGKLAKEVMGESEDSPLTFEEFSKDFAPVFENEVVGVELKKKKTVSDLRKLRDEFLKAWCEKYYADYLKTVQKILPTNNLSKAELDQQKEIRANAWRFTEVAKILSAERAGVFGVEELNIAMEFILRGLSEKEWIEDRNFFGRMIIFTKNQSALSLYNGDSGILVKHSNGSMQIMLPDKNTGEFVFYPTSLFSSDAYESAFAITVHKSQGSEYDNIAMFLPTQKGVPLLNRQILYTGITRAKKRVAIISNAELFQCGKDTVIKRDTGIAFD</sequence>
<proteinExistence type="predicted"/>
<feature type="domain" description="UvrD-like helicase C-terminal" evidence="3">
    <location>
        <begin position="580"/>
        <end position="628"/>
    </location>
</feature>
<reference evidence="4 5" key="1">
    <citation type="submission" date="2018-05" db="EMBL/GenBank/DDBJ databases">
        <title>Animal gut microbial communities from fecal samples from Wisconsin, USA.</title>
        <authorList>
            <person name="Neumann A."/>
        </authorList>
    </citation>
    <scope>NUCLEOTIDE SEQUENCE [LARGE SCALE GENOMIC DNA]</scope>
    <source>
        <strain evidence="4 5">UWS4</strain>
    </source>
</reference>
<dbReference type="Pfam" id="PF13538">
    <property type="entry name" value="UvrD_C_2"/>
    <property type="match status" value="1"/>
</dbReference>
<dbReference type="PANTHER" id="PTHR43788:SF6">
    <property type="entry name" value="DNA HELICASE B"/>
    <property type="match status" value="1"/>
</dbReference>
<dbReference type="GO" id="GO:0004386">
    <property type="term" value="F:helicase activity"/>
    <property type="evidence" value="ECO:0007669"/>
    <property type="project" value="UniProtKB-KW"/>
</dbReference>
<name>A0ABX5LHW2_9BACT</name>
<dbReference type="CDD" id="cd18809">
    <property type="entry name" value="SF1_C_RecD"/>
    <property type="match status" value="1"/>
</dbReference>
<dbReference type="CDD" id="cd17933">
    <property type="entry name" value="DEXSc_RecD-like"/>
    <property type="match status" value="1"/>
</dbReference>
<dbReference type="InterPro" id="IPR050534">
    <property type="entry name" value="Coronavir_polyprotein_1ab"/>
</dbReference>
<dbReference type="RefSeq" id="WP_109587813.1">
    <property type="nucleotide sequence ID" value="NZ_QGHD01000035.1"/>
</dbReference>
<keyword evidence="1" id="KW-0547">Nucleotide-binding</keyword>
<dbReference type="Pfam" id="PF13245">
    <property type="entry name" value="AAA_19"/>
    <property type="match status" value="1"/>
</dbReference>
<evidence type="ECO:0000259" key="3">
    <source>
        <dbReference type="Pfam" id="PF13538"/>
    </source>
</evidence>